<dbReference type="InterPro" id="IPR011009">
    <property type="entry name" value="Kinase-like_dom_sf"/>
</dbReference>
<dbReference type="InterPro" id="IPR002575">
    <property type="entry name" value="Aminoglycoside_PTrfase"/>
</dbReference>
<keyword evidence="3" id="KW-1185">Reference proteome</keyword>
<organism evidence="2 3">
    <name type="scientific">Nocardia jiangxiensis</name>
    <dbReference type="NCBI Taxonomy" id="282685"/>
    <lineage>
        <taxon>Bacteria</taxon>
        <taxon>Bacillati</taxon>
        <taxon>Actinomycetota</taxon>
        <taxon>Actinomycetes</taxon>
        <taxon>Mycobacteriales</taxon>
        <taxon>Nocardiaceae</taxon>
        <taxon>Nocardia</taxon>
    </lineage>
</organism>
<dbReference type="Gene3D" id="3.30.200.20">
    <property type="entry name" value="Phosphorylase Kinase, domain 1"/>
    <property type="match status" value="1"/>
</dbReference>
<accession>A0ABW6SB64</accession>
<dbReference type="SUPFAM" id="SSF56112">
    <property type="entry name" value="Protein kinase-like (PK-like)"/>
    <property type="match status" value="1"/>
</dbReference>
<dbReference type="InterPro" id="IPR041726">
    <property type="entry name" value="ACAD10_11_N"/>
</dbReference>
<reference evidence="2 3" key="1">
    <citation type="submission" date="2024-10" db="EMBL/GenBank/DDBJ databases">
        <title>The Natural Products Discovery Center: Release of the First 8490 Sequenced Strains for Exploring Actinobacteria Biosynthetic Diversity.</title>
        <authorList>
            <person name="Kalkreuter E."/>
            <person name="Kautsar S.A."/>
            <person name="Yang D."/>
            <person name="Bader C.D."/>
            <person name="Teijaro C.N."/>
            <person name="Fluegel L."/>
            <person name="Davis C.M."/>
            <person name="Simpson J.R."/>
            <person name="Lauterbach L."/>
            <person name="Steele A.D."/>
            <person name="Gui C."/>
            <person name="Meng S."/>
            <person name="Li G."/>
            <person name="Viehrig K."/>
            <person name="Ye F."/>
            <person name="Su P."/>
            <person name="Kiefer A.F."/>
            <person name="Nichols A."/>
            <person name="Cepeda A.J."/>
            <person name="Yan W."/>
            <person name="Fan B."/>
            <person name="Jiang Y."/>
            <person name="Adhikari A."/>
            <person name="Zheng C.-J."/>
            <person name="Schuster L."/>
            <person name="Cowan T.M."/>
            <person name="Smanski M.J."/>
            <person name="Chevrette M.G."/>
            <person name="De Carvalho L.P.S."/>
            <person name="Shen B."/>
        </authorList>
    </citation>
    <scope>NUCLEOTIDE SEQUENCE [LARGE SCALE GENOMIC DNA]</scope>
    <source>
        <strain evidence="2 3">NPDC002593</strain>
    </source>
</reference>
<dbReference type="EMBL" id="JBIAQY010000015">
    <property type="protein sequence ID" value="MFF3572894.1"/>
    <property type="molecule type" value="Genomic_DNA"/>
</dbReference>
<dbReference type="PANTHER" id="PTHR21310:SF40">
    <property type="entry name" value="AMINOGLYCOSIDE PHOSPHOTRANSFERASE DOMAIN-CONTAINING PROTEIN-RELATED"/>
    <property type="match status" value="1"/>
</dbReference>
<dbReference type="RefSeq" id="WP_387406216.1">
    <property type="nucleotide sequence ID" value="NZ_JBIAQY010000015.1"/>
</dbReference>
<proteinExistence type="predicted"/>
<feature type="domain" description="Aminoglycoside phosphotransferase" evidence="1">
    <location>
        <begin position="30"/>
        <end position="265"/>
    </location>
</feature>
<protein>
    <submittedName>
        <fullName evidence="2">Phosphotransferase family protein</fullName>
    </submittedName>
</protein>
<dbReference type="Gene3D" id="3.90.1200.10">
    <property type="match status" value="1"/>
</dbReference>
<evidence type="ECO:0000313" key="2">
    <source>
        <dbReference type="EMBL" id="MFF3572894.1"/>
    </source>
</evidence>
<evidence type="ECO:0000313" key="3">
    <source>
        <dbReference type="Proteomes" id="UP001601992"/>
    </source>
</evidence>
<comment type="caution">
    <text evidence="2">The sequence shown here is derived from an EMBL/GenBank/DDBJ whole genome shotgun (WGS) entry which is preliminary data.</text>
</comment>
<evidence type="ECO:0000259" key="1">
    <source>
        <dbReference type="Pfam" id="PF01636"/>
    </source>
</evidence>
<dbReference type="CDD" id="cd05154">
    <property type="entry name" value="ACAD10_11_N-like"/>
    <property type="match status" value="1"/>
</dbReference>
<dbReference type="InterPro" id="IPR051678">
    <property type="entry name" value="AGP_Transferase"/>
</dbReference>
<name>A0ABW6SB64_9NOCA</name>
<dbReference type="Proteomes" id="UP001601992">
    <property type="component" value="Unassembled WGS sequence"/>
</dbReference>
<sequence length="355" mass="38611">MTDFDVRSLTARASAEAGRRWPGAYVSDPEPLPGGVSSLTYRALLHRPSNADLPIVVKMAPPGLTAVRNRDVLRQARILRALSAAEGVPVPEIVFEDPGDPDDLDTPPMFAMTLVPGQSYEPLLDVAASPPTAAEIGIRAVAAARALARMQNIDPAALVADTETPVRLADELDRWQRLLGTVEDDIAPGHADLHAALVRRMPRPVPPTLVHGDYRLANMLFAGDALTAIIDWEIWSIGDPRADLAWLLMHTDPVHRFRITRPDADIVAGQGMPSAEVLLAAYREIRAAPMPDIDWFLAYCLYKTASTLAVLIKRNRRRPDPDPTLEVAASSLAEVIARGRDILAGAEQQSLPARQ</sequence>
<dbReference type="Pfam" id="PF01636">
    <property type="entry name" value="APH"/>
    <property type="match status" value="1"/>
</dbReference>
<dbReference type="PANTHER" id="PTHR21310">
    <property type="entry name" value="AMINOGLYCOSIDE PHOSPHOTRANSFERASE-RELATED-RELATED"/>
    <property type="match status" value="1"/>
</dbReference>
<gene>
    <name evidence="2" type="ORF">ACFYXQ_34525</name>
</gene>